<dbReference type="Proteomes" id="UP000094652">
    <property type="component" value="Chromosome"/>
</dbReference>
<feature type="transmembrane region" description="Helical" evidence="1">
    <location>
        <begin position="70"/>
        <end position="92"/>
    </location>
</feature>
<dbReference type="AlphaFoldDB" id="A0A1D7XL34"/>
<accession>A0A1D7XL34</accession>
<feature type="transmembrane region" description="Helical" evidence="1">
    <location>
        <begin position="148"/>
        <end position="172"/>
    </location>
</feature>
<protein>
    <recommendedName>
        <fullName evidence="4">ABC transporter permease</fullName>
    </recommendedName>
</protein>
<evidence type="ECO:0000313" key="2">
    <source>
        <dbReference type="EMBL" id="AOR24063.1"/>
    </source>
</evidence>
<dbReference type="STRING" id="394958.BGI42_10100"/>
<evidence type="ECO:0000313" key="3">
    <source>
        <dbReference type="Proteomes" id="UP000094652"/>
    </source>
</evidence>
<evidence type="ECO:0000256" key="1">
    <source>
        <dbReference type="SAM" id="Phobius"/>
    </source>
</evidence>
<sequence length="253" mass="29674">MHILNNFSLYNLIYFFMIYSFLGWCVEISYAYKNNHYFINRGFLYGPFCPIYGFGIVFMLVTLHNFTDNLLLLFILATLLTSFIEYLTGFILEKVFKSKWWDYTEDPFNLHGRICLGFSLLWGAASVIVIKILHPIIEYLIDNLPITIGTYIFHIIIIYFIIDFIFTINSLVDFKNLLIKLQTDKSGLLEKCIEFISFTKKKASNKSKNLEAKFSKFILKLNHIRLIKSFPNVSSKSFDSILKPLKEKILKKD</sequence>
<dbReference type="KEGG" id="ctae:BGI42_10100"/>
<name>A0A1D7XL34_9CLOT</name>
<reference evidence="3" key="1">
    <citation type="submission" date="2016-09" db="EMBL/GenBank/DDBJ databases">
        <title>Genomics of Clostridium taeniosporum, an organism which forms endospores with ribbon-like appendages.</title>
        <authorList>
            <person name="Walker J.R."/>
        </authorList>
    </citation>
    <scope>NUCLEOTIDE SEQUENCE [LARGE SCALE GENOMIC DNA]</scope>
    <source>
        <strain evidence="3">1/k</strain>
    </source>
</reference>
<dbReference type="EMBL" id="CP017253">
    <property type="protein sequence ID" value="AOR24063.1"/>
    <property type="molecule type" value="Genomic_DNA"/>
</dbReference>
<feature type="transmembrane region" description="Helical" evidence="1">
    <location>
        <begin position="44"/>
        <end position="64"/>
    </location>
</feature>
<evidence type="ECO:0008006" key="4">
    <source>
        <dbReference type="Google" id="ProtNLM"/>
    </source>
</evidence>
<keyword evidence="1" id="KW-0812">Transmembrane</keyword>
<dbReference type="InterPro" id="IPR010540">
    <property type="entry name" value="CmpB_TMEM229"/>
</dbReference>
<keyword evidence="1" id="KW-1133">Transmembrane helix</keyword>
<organism evidence="2 3">
    <name type="scientific">Clostridium taeniosporum</name>
    <dbReference type="NCBI Taxonomy" id="394958"/>
    <lineage>
        <taxon>Bacteria</taxon>
        <taxon>Bacillati</taxon>
        <taxon>Bacillota</taxon>
        <taxon>Clostridia</taxon>
        <taxon>Eubacteriales</taxon>
        <taxon>Clostridiaceae</taxon>
        <taxon>Clostridium</taxon>
    </lineage>
</organism>
<gene>
    <name evidence="2" type="ORF">BGI42_10100</name>
</gene>
<feature type="transmembrane region" description="Helical" evidence="1">
    <location>
        <begin position="113"/>
        <end position="136"/>
    </location>
</feature>
<dbReference type="RefSeq" id="WP_069680202.1">
    <property type="nucleotide sequence ID" value="NZ_CP017253.2"/>
</dbReference>
<keyword evidence="1" id="KW-0472">Membrane</keyword>
<keyword evidence="3" id="KW-1185">Reference proteome</keyword>
<dbReference type="OrthoDB" id="9789229at2"/>
<dbReference type="Pfam" id="PF06541">
    <property type="entry name" value="ABC_trans_CmpB"/>
    <property type="match status" value="1"/>
</dbReference>
<feature type="transmembrane region" description="Helical" evidence="1">
    <location>
        <begin position="12"/>
        <end position="32"/>
    </location>
</feature>
<proteinExistence type="predicted"/>